<keyword evidence="2" id="KW-1185">Reference proteome</keyword>
<dbReference type="EMBL" id="BGPR01013916">
    <property type="protein sequence ID" value="GBN62815.1"/>
    <property type="molecule type" value="Genomic_DNA"/>
</dbReference>
<dbReference type="Proteomes" id="UP000499080">
    <property type="component" value="Unassembled WGS sequence"/>
</dbReference>
<evidence type="ECO:0000313" key="1">
    <source>
        <dbReference type="EMBL" id="GBN62815.1"/>
    </source>
</evidence>
<gene>
    <name evidence="1" type="ORF">AVEN_66311_1</name>
</gene>
<name>A0A4Y2QHR0_ARAVE</name>
<accession>A0A4Y2QHR0</accession>
<comment type="caution">
    <text evidence="1">The sequence shown here is derived from an EMBL/GenBank/DDBJ whole genome shotgun (WGS) entry which is preliminary data.</text>
</comment>
<dbReference type="AlphaFoldDB" id="A0A4Y2QHR0"/>
<reference evidence="1 2" key="1">
    <citation type="journal article" date="2019" name="Sci. Rep.">
        <title>Orb-weaving spider Araneus ventricosus genome elucidates the spidroin gene catalogue.</title>
        <authorList>
            <person name="Kono N."/>
            <person name="Nakamura H."/>
            <person name="Ohtoshi R."/>
            <person name="Moran D.A.P."/>
            <person name="Shinohara A."/>
            <person name="Yoshida Y."/>
            <person name="Fujiwara M."/>
            <person name="Mori M."/>
            <person name="Tomita M."/>
            <person name="Arakawa K."/>
        </authorList>
    </citation>
    <scope>NUCLEOTIDE SEQUENCE [LARGE SCALE GENOMIC DNA]</scope>
</reference>
<evidence type="ECO:0000313" key="2">
    <source>
        <dbReference type="Proteomes" id="UP000499080"/>
    </source>
</evidence>
<sequence length="133" mass="15243">MQVASLESGLSHRWYPGLYHHRCPQGEGHSSLLSPMMMNRIVSWVEFSFLQGLWSSYPCPLAGLLPREHSRTSTWEHFCQATWSTDPCKKKSYLGLQHVSGMRRKGDDSHMVLSGQVTHIWITNVARMTIQDD</sequence>
<protein>
    <submittedName>
        <fullName evidence="1">Uncharacterized protein</fullName>
    </submittedName>
</protein>
<organism evidence="1 2">
    <name type="scientific">Araneus ventricosus</name>
    <name type="common">Orbweaver spider</name>
    <name type="synonym">Epeira ventricosa</name>
    <dbReference type="NCBI Taxonomy" id="182803"/>
    <lineage>
        <taxon>Eukaryota</taxon>
        <taxon>Metazoa</taxon>
        <taxon>Ecdysozoa</taxon>
        <taxon>Arthropoda</taxon>
        <taxon>Chelicerata</taxon>
        <taxon>Arachnida</taxon>
        <taxon>Araneae</taxon>
        <taxon>Araneomorphae</taxon>
        <taxon>Entelegynae</taxon>
        <taxon>Araneoidea</taxon>
        <taxon>Araneidae</taxon>
        <taxon>Araneus</taxon>
    </lineage>
</organism>
<proteinExistence type="predicted"/>